<dbReference type="PROSITE" id="PS50887">
    <property type="entry name" value="GGDEF"/>
    <property type="match status" value="1"/>
</dbReference>
<evidence type="ECO:0000256" key="2">
    <source>
        <dbReference type="ARBA" id="ARBA00034247"/>
    </source>
</evidence>
<comment type="catalytic activity">
    <reaction evidence="2">
        <text>2 GTP = 3',3'-c-di-GMP + 2 diphosphate</text>
        <dbReference type="Rhea" id="RHEA:24898"/>
        <dbReference type="ChEBI" id="CHEBI:33019"/>
        <dbReference type="ChEBI" id="CHEBI:37565"/>
        <dbReference type="ChEBI" id="CHEBI:58805"/>
        <dbReference type="EC" id="2.7.7.65"/>
    </reaction>
</comment>
<dbReference type="AlphaFoldDB" id="A0A1F6TMQ7"/>
<dbReference type="CDD" id="cd01949">
    <property type="entry name" value="GGDEF"/>
    <property type="match status" value="1"/>
</dbReference>
<protein>
    <recommendedName>
        <fullName evidence="1">diguanylate cyclase</fullName>
        <ecNumber evidence="1">2.7.7.65</ecNumber>
    </recommendedName>
</protein>
<dbReference type="InterPro" id="IPR050469">
    <property type="entry name" value="Diguanylate_Cyclase"/>
</dbReference>
<evidence type="ECO:0000256" key="3">
    <source>
        <dbReference type="SAM" id="Phobius"/>
    </source>
</evidence>
<comment type="caution">
    <text evidence="5">The sequence shown here is derived from an EMBL/GenBank/DDBJ whole genome shotgun (WGS) entry which is preliminary data.</text>
</comment>
<dbReference type="EC" id="2.7.7.65" evidence="1"/>
<dbReference type="Proteomes" id="UP000178885">
    <property type="component" value="Unassembled WGS sequence"/>
</dbReference>
<dbReference type="Gene3D" id="3.30.70.270">
    <property type="match status" value="1"/>
</dbReference>
<feature type="domain" description="GGDEF" evidence="4">
    <location>
        <begin position="102"/>
        <end position="234"/>
    </location>
</feature>
<dbReference type="PANTHER" id="PTHR45138:SF9">
    <property type="entry name" value="DIGUANYLATE CYCLASE DGCM-RELATED"/>
    <property type="match status" value="1"/>
</dbReference>
<dbReference type="NCBIfam" id="TIGR00254">
    <property type="entry name" value="GGDEF"/>
    <property type="match status" value="1"/>
</dbReference>
<dbReference type="GO" id="GO:0052621">
    <property type="term" value="F:diguanylate cyclase activity"/>
    <property type="evidence" value="ECO:0007669"/>
    <property type="project" value="UniProtKB-EC"/>
</dbReference>
<dbReference type="SMART" id="SM00267">
    <property type="entry name" value="GGDEF"/>
    <property type="match status" value="1"/>
</dbReference>
<sequence length="235" mass="25782">MAITFVAEAAIMEALAYFGYTQISLATALLDAAALSLVIAPPLYWLVLKPLRREFERRLEAEVMAQDMGRLAITDALTRIMNRRGITVSLLDAMAQSERYSAPLTVVMADIDHFKLVNDEYGHKAGDKVLAAAAGIFADALRMPDKVGRYGGEEFLMVLPHTTLAHGRKIAERIRAAAAAHKFDIGQKNVRLTVSLGLAQFRKGEDLEQLISRVDKALYEAKAGGRNLVATGKKR</sequence>
<keyword evidence="3" id="KW-1133">Transmembrane helix</keyword>
<evidence type="ECO:0000313" key="6">
    <source>
        <dbReference type="Proteomes" id="UP000178885"/>
    </source>
</evidence>
<evidence type="ECO:0000256" key="1">
    <source>
        <dbReference type="ARBA" id="ARBA00012528"/>
    </source>
</evidence>
<name>A0A1F6TMQ7_9PROT</name>
<reference evidence="5 6" key="1">
    <citation type="journal article" date="2016" name="Nat. Commun.">
        <title>Thousands of microbial genomes shed light on interconnected biogeochemical processes in an aquifer system.</title>
        <authorList>
            <person name="Anantharaman K."/>
            <person name="Brown C.T."/>
            <person name="Hug L.A."/>
            <person name="Sharon I."/>
            <person name="Castelle C.J."/>
            <person name="Probst A.J."/>
            <person name="Thomas B.C."/>
            <person name="Singh A."/>
            <person name="Wilkins M.J."/>
            <person name="Karaoz U."/>
            <person name="Brodie E.L."/>
            <person name="Williams K.H."/>
            <person name="Hubbard S.S."/>
            <person name="Banfield J.F."/>
        </authorList>
    </citation>
    <scope>NUCLEOTIDE SEQUENCE [LARGE SCALE GENOMIC DNA]</scope>
</reference>
<dbReference type="PANTHER" id="PTHR45138">
    <property type="entry name" value="REGULATORY COMPONENTS OF SENSORY TRANSDUCTION SYSTEM"/>
    <property type="match status" value="1"/>
</dbReference>
<evidence type="ECO:0000259" key="4">
    <source>
        <dbReference type="PROSITE" id="PS50887"/>
    </source>
</evidence>
<dbReference type="InterPro" id="IPR000160">
    <property type="entry name" value="GGDEF_dom"/>
</dbReference>
<keyword evidence="3" id="KW-0812">Transmembrane</keyword>
<dbReference type="FunFam" id="3.30.70.270:FF:000001">
    <property type="entry name" value="Diguanylate cyclase domain protein"/>
    <property type="match status" value="1"/>
</dbReference>
<dbReference type="Pfam" id="PF00990">
    <property type="entry name" value="GGDEF"/>
    <property type="match status" value="1"/>
</dbReference>
<evidence type="ECO:0000313" key="5">
    <source>
        <dbReference type="EMBL" id="OGI46375.1"/>
    </source>
</evidence>
<keyword evidence="3" id="KW-0472">Membrane</keyword>
<accession>A0A1F6TMQ7</accession>
<dbReference type="SUPFAM" id="SSF55073">
    <property type="entry name" value="Nucleotide cyclase"/>
    <property type="match status" value="1"/>
</dbReference>
<dbReference type="EMBL" id="MFSU01000084">
    <property type="protein sequence ID" value="OGI46375.1"/>
    <property type="molecule type" value="Genomic_DNA"/>
</dbReference>
<proteinExistence type="predicted"/>
<gene>
    <name evidence="5" type="ORF">A2151_06180</name>
</gene>
<organism evidence="5 6">
    <name type="scientific">Candidatus Muproteobacteria bacterium RBG_16_65_34</name>
    <dbReference type="NCBI Taxonomy" id="1817760"/>
    <lineage>
        <taxon>Bacteria</taxon>
        <taxon>Pseudomonadati</taxon>
        <taxon>Pseudomonadota</taxon>
        <taxon>Candidatus Muproteobacteria</taxon>
    </lineage>
</organism>
<dbReference type="STRING" id="1817760.A2151_06180"/>
<feature type="transmembrane region" description="Helical" evidence="3">
    <location>
        <begin position="23"/>
        <end position="48"/>
    </location>
</feature>
<dbReference type="InterPro" id="IPR029787">
    <property type="entry name" value="Nucleotide_cyclase"/>
</dbReference>
<dbReference type="InterPro" id="IPR043128">
    <property type="entry name" value="Rev_trsase/Diguanyl_cyclase"/>
</dbReference>